<evidence type="ECO:0000256" key="4">
    <source>
        <dbReference type="SAM" id="MobiDB-lite"/>
    </source>
</evidence>
<dbReference type="Pfam" id="PF00611">
    <property type="entry name" value="FCH"/>
    <property type="match status" value="1"/>
</dbReference>
<feature type="region of interest" description="Disordered" evidence="4">
    <location>
        <begin position="381"/>
        <end position="579"/>
    </location>
</feature>
<evidence type="ECO:0000256" key="3">
    <source>
        <dbReference type="SAM" id="Coils"/>
    </source>
</evidence>
<feature type="compositionally biased region" description="Polar residues" evidence="4">
    <location>
        <begin position="417"/>
        <end position="441"/>
    </location>
</feature>
<dbReference type="PANTHER" id="PTHR23176:SF136">
    <property type="entry name" value="RHO GTPASE ACTIVATOR (RGD1)"/>
    <property type="match status" value="1"/>
</dbReference>
<keyword evidence="1" id="KW-0343">GTPase activation</keyword>
<feature type="coiled-coil region" evidence="3">
    <location>
        <begin position="180"/>
        <end position="235"/>
    </location>
</feature>
<protein>
    <submittedName>
        <fullName evidence="7">Rho gtpase activator rgd1</fullName>
    </submittedName>
</protein>
<dbReference type="GO" id="GO:0005938">
    <property type="term" value="C:cell cortex"/>
    <property type="evidence" value="ECO:0007669"/>
    <property type="project" value="UniProtKB-ARBA"/>
</dbReference>
<dbReference type="OrthoDB" id="437889at2759"/>
<dbReference type="GO" id="GO:0005096">
    <property type="term" value="F:GTPase activator activity"/>
    <property type="evidence" value="ECO:0007669"/>
    <property type="project" value="UniProtKB-KW"/>
</dbReference>
<feature type="domain" description="Rho-GAP" evidence="5">
    <location>
        <begin position="592"/>
        <end position="811"/>
    </location>
</feature>
<dbReference type="InterPro" id="IPR027267">
    <property type="entry name" value="AH/BAR_dom_sf"/>
</dbReference>
<dbReference type="GO" id="GO:0007165">
    <property type="term" value="P:signal transduction"/>
    <property type="evidence" value="ECO:0007669"/>
    <property type="project" value="InterPro"/>
</dbReference>
<dbReference type="InterPro" id="IPR008936">
    <property type="entry name" value="Rho_GTPase_activation_prot"/>
</dbReference>
<dbReference type="Gene3D" id="1.10.555.10">
    <property type="entry name" value="Rho GTPase activation protein"/>
    <property type="match status" value="1"/>
</dbReference>
<proteinExistence type="predicted"/>
<feature type="region of interest" description="Disordered" evidence="4">
    <location>
        <begin position="1"/>
        <end position="63"/>
    </location>
</feature>
<dbReference type="InterPro" id="IPR000198">
    <property type="entry name" value="RhoGAP_dom"/>
</dbReference>
<gene>
    <name evidence="7" type="ORF">Trco_003491</name>
</gene>
<comment type="caution">
    <text evidence="7">The sequence shown here is derived from an EMBL/GenBank/DDBJ whole genome shotgun (WGS) entry which is preliminary data.</text>
</comment>
<dbReference type="Pfam" id="PF00620">
    <property type="entry name" value="RhoGAP"/>
    <property type="match status" value="1"/>
</dbReference>
<reference evidence="7" key="1">
    <citation type="submission" date="2021-08" db="EMBL/GenBank/DDBJ databases">
        <title>Chromosome-Level Trichoderma cornu-damae using Hi-C Data.</title>
        <authorList>
            <person name="Kim C.S."/>
        </authorList>
    </citation>
    <scope>NUCLEOTIDE SEQUENCE</scope>
    <source>
        <strain evidence="7">KA19-0412C</strain>
    </source>
</reference>
<dbReference type="Gene3D" id="1.20.1270.60">
    <property type="entry name" value="Arfaptin homology (AH) domain/BAR domain"/>
    <property type="match status" value="1"/>
</dbReference>
<evidence type="ECO:0000313" key="8">
    <source>
        <dbReference type="Proteomes" id="UP000827724"/>
    </source>
</evidence>
<feature type="compositionally biased region" description="Polar residues" evidence="4">
    <location>
        <begin position="8"/>
        <end position="24"/>
    </location>
</feature>
<dbReference type="PROSITE" id="PS51741">
    <property type="entry name" value="F_BAR"/>
    <property type="match status" value="1"/>
</dbReference>
<feature type="domain" description="F-BAR" evidence="6">
    <location>
        <begin position="90"/>
        <end position="367"/>
    </location>
</feature>
<evidence type="ECO:0000256" key="1">
    <source>
        <dbReference type="ARBA" id="ARBA00022468"/>
    </source>
</evidence>
<dbReference type="SMART" id="SM00324">
    <property type="entry name" value="RhoGAP"/>
    <property type="match status" value="1"/>
</dbReference>
<dbReference type="AlphaFoldDB" id="A0A9P8TW79"/>
<dbReference type="InterPro" id="IPR031160">
    <property type="entry name" value="F_BAR_dom"/>
</dbReference>
<feature type="compositionally biased region" description="Polar residues" evidence="4">
    <location>
        <begin position="33"/>
        <end position="44"/>
    </location>
</feature>
<dbReference type="Proteomes" id="UP000827724">
    <property type="component" value="Unassembled WGS sequence"/>
</dbReference>
<evidence type="ECO:0000313" key="7">
    <source>
        <dbReference type="EMBL" id="KAH6607178.1"/>
    </source>
</evidence>
<dbReference type="PANTHER" id="PTHR23176">
    <property type="entry name" value="RHO/RAC/CDC GTPASE-ACTIVATING PROTEIN"/>
    <property type="match status" value="1"/>
</dbReference>
<dbReference type="SUPFAM" id="SSF103657">
    <property type="entry name" value="BAR/IMD domain-like"/>
    <property type="match status" value="1"/>
</dbReference>
<keyword evidence="8" id="KW-1185">Reference proteome</keyword>
<sequence length="814" mass="87454">MSDFRSPIDTSVPSLSLQMPQSTTPHHRRDYSGSITLEDSTQGRPASGDAAAQEGPSTDRRPSEGMAALHLATTPDHPSPPPPTDPAVLRLVGEVLASEQGIPSLLHRLKQSIASAKEFGIFLKKRAGLEEDSAQTLKKLARATQDNIRRPEHRGGTFVHVYEEMVHIHERMADNGIQFAATLLQMNEELLEAANNAERNRKVWKANGLAAEQKVVDLEVAMRKSKAKYDSLAEEYDRARTGESKPGGGKVLGAFKAHKSAAQQEEELLKKVQLADQIYHSAVVSLQTEKAHLQTAIRPDTVKSLQEAIREIDSAVGMQMQRFALNNENLLLGNGLVISPFRNTTSIGPNQPRSMRYAIASINIDKDLDEFVAGYHSKVQPHPGEIKYERNPVLGPQPSPMAPPSLPSASQSHASKPSVTQAPPQAGYQHTPQSFSVSSRTSAGGNFGGPPAGAPGSQPPPAPSSSSGPISQGAAGSTPTSAEPPRSFHQPNHSRSFSQGNMLNSPISPPTQPYASLGAPPGGSRFPNGGPTAAGPPQLGALPFQDNEGPSGKSASPPQLGLPYQPPGPSAPPAYSAPALGLSTGSKPVFGVHLGRLYERDGLAVPMVVYQCIQAVDLFGLGVEGIYRQSGSMNHINRLKSMFDSGMSASSPAPVAIQSQVQALDFRNPENFFHDVNSVTGLLKQFFRDLPDPLFTTEHHSSFINAASKLSPFQPPPLLPKPKHDDEVVRRDSLHAIINSLPDPNYATLRALMLHLHRVIDNSHVNRMNSHNLAVILGPTLMGTDPSTAIADAGWQIKVIDTILVNTYQIFDED</sequence>
<accession>A0A9P8TW79</accession>
<feature type="compositionally biased region" description="Polar residues" evidence="4">
    <location>
        <begin position="489"/>
        <end position="506"/>
    </location>
</feature>
<dbReference type="EMBL" id="JAIWOZ010000003">
    <property type="protein sequence ID" value="KAH6607178.1"/>
    <property type="molecule type" value="Genomic_DNA"/>
</dbReference>
<evidence type="ECO:0000259" key="6">
    <source>
        <dbReference type="PROSITE" id="PS51741"/>
    </source>
</evidence>
<dbReference type="InterPro" id="IPR050729">
    <property type="entry name" value="Rho-GAP"/>
</dbReference>
<organism evidence="7 8">
    <name type="scientific">Trichoderma cornu-damae</name>
    <dbReference type="NCBI Taxonomy" id="654480"/>
    <lineage>
        <taxon>Eukaryota</taxon>
        <taxon>Fungi</taxon>
        <taxon>Dikarya</taxon>
        <taxon>Ascomycota</taxon>
        <taxon>Pezizomycotina</taxon>
        <taxon>Sordariomycetes</taxon>
        <taxon>Hypocreomycetidae</taxon>
        <taxon>Hypocreales</taxon>
        <taxon>Hypocreaceae</taxon>
        <taxon>Trichoderma</taxon>
    </lineage>
</organism>
<dbReference type="SUPFAM" id="SSF48350">
    <property type="entry name" value="GTPase activation domain, GAP"/>
    <property type="match status" value="1"/>
</dbReference>
<evidence type="ECO:0000259" key="5">
    <source>
        <dbReference type="PROSITE" id="PS50238"/>
    </source>
</evidence>
<name>A0A9P8TW79_9HYPO</name>
<dbReference type="InterPro" id="IPR001060">
    <property type="entry name" value="FCH_dom"/>
</dbReference>
<dbReference type="PROSITE" id="PS50238">
    <property type="entry name" value="RHOGAP"/>
    <property type="match status" value="1"/>
</dbReference>
<evidence type="ECO:0000256" key="2">
    <source>
        <dbReference type="PROSITE-ProRule" id="PRU01077"/>
    </source>
</evidence>
<keyword evidence="2 3" id="KW-0175">Coiled coil</keyword>
<feature type="compositionally biased region" description="Pro residues" evidence="4">
    <location>
        <begin position="395"/>
        <end position="406"/>
    </location>
</feature>
<feature type="compositionally biased region" description="Low complexity" evidence="4">
    <location>
        <begin position="464"/>
        <end position="477"/>
    </location>
</feature>
<dbReference type="SMART" id="SM00055">
    <property type="entry name" value="FCH"/>
    <property type="match status" value="1"/>
</dbReference>